<reference evidence="8 9" key="2">
    <citation type="submission" date="2021-10" db="EMBL/GenBank/DDBJ databases">
        <authorList>
            <person name="Piombo E."/>
        </authorList>
    </citation>
    <scope>NUCLEOTIDE SEQUENCE [LARGE SCALE GENOMIC DNA]</scope>
</reference>
<keyword evidence="9" id="KW-1185">Reference proteome</keyword>
<evidence type="ECO:0000256" key="2">
    <source>
        <dbReference type="ARBA" id="ARBA00022723"/>
    </source>
</evidence>
<dbReference type="GO" id="GO:0000978">
    <property type="term" value="F:RNA polymerase II cis-regulatory region sequence-specific DNA binding"/>
    <property type="evidence" value="ECO:0007669"/>
    <property type="project" value="InterPro"/>
</dbReference>
<dbReference type="InterPro" id="IPR001138">
    <property type="entry name" value="Zn2Cys6_DnaBD"/>
</dbReference>
<evidence type="ECO:0000313" key="9">
    <source>
        <dbReference type="Proteomes" id="UP000754883"/>
    </source>
</evidence>
<proteinExistence type="predicted"/>
<evidence type="ECO:0000256" key="3">
    <source>
        <dbReference type="ARBA" id="ARBA00022737"/>
    </source>
</evidence>
<dbReference type="GO" id="GO:0008270">
    <property type="term" value="F:zinc ion binding"/>
    <property type="evidence" value="ECO:0007669"/>
    <property type="project" value="UniProtKB-KW"/>
</dbReference>
<dbReference type="Pfam" id="PF04082">
    <property type="entry name" value="Fungal_trans"/>
    <property type="match status" value="1"/>
</dbReference>
<dbReference type="PANTHER" id="PTHR40626:SF3">
    <property type="entry name" value="TRANSCRIPTION FACTOR WITH C2H2 AND ZN(2)-CYS(6) DNA BINDING DOMAIN (EUROFUNG)-RELATED"/>
    <property type="match status" value="1"/>
</dbReference>
<dbReference type="InterPro" id="IPR051059">
    <property type="entry name" value="VerF-like"/>
</dbReference>
<dbReference type="PANTHER" id="PTHR40626">
    <property type="entry name" value="MIP31509P"/>
    <property type="match status" value="1"/>
</dbReference>
<dbReference type="SUPFAM" id="SSF57701">
    <property type="entry name" value="Zn2/Cys6 DNA-binding domain"/>
    <property type="match status" value="1"/>
</dbReference>
<dbReference type="InterPro" id="IPR007219">
    <property type="entry name" value="XnlR_reg_dom"/>
</dbReference>
<dbReference type="GO" id="GO:0006351">
    <property type="term" value="P:DNA-templated transcription"/>
    <property type="evidence" value="ECO:0007669"/>
    <property type="project" value="InterPro"/>
</dbReference>
<protein>
    <recommendedName>
        <fullName evidence="7">Zn(2)-C6 fungal-type domain-containing protein</fullName>
    </recommendedName>
</protein>
<keyword evidence="4" id="KW-0863">Zinc-finger</keyword>
<dbReference type="AlphaFoldDB" id="A0A9N9TZS1"/>
<dbReference type="Pfam" id="PF00172">
    <property type="entry name" value="Zn_clus"/>
    <property type="match status" value="1"/>
</dbReference>
<dbReference type="CDD" id="cd00067">
    <property type="entry name" value="GAL4"/>
    <property type="match status" value="1"/>
</dbReference>
<evidence type="ECO:0000256" key="1">
    <source>
        <dbReference type="ARBA" id="ARBA00004123"/>
    </source>
</evidence>
<evidence type="ECO:0000256" key="6">
    <source>
        <dbReference type="ARBA" id="ARBA00023242"/>
    </source>
</evidence>
<feature type="non-terminal residue" evidence="8">
    <location>
        <position position="723"/>
    </location>
</feature>
<dbReference type="EMBL" id="CABFNO020001296">
    <property type="protein sequence ID" value="CAG9977246.1"/>
    <property type="molecule type" value="Genomic_DNA"/>
</dbReference>
<dbReference type="OrthoDB" id="654211at2759"/>
<name>A0A9N9TZS1_9HYPO</name>
<organism evidence="8 9">
    <name type="scientific">Clonostachys byssicola</name>
    <dbReference type="NCBI Taxonomy" id="160290"/>
    <lineage>
        <taxon>Eukaryota</taxon>
        <taxon>Fungi</taxon>
        <taxon>Dikarya</taxon>
        <taxon>Ascomycota</taxon>
        <taxon>Pezizomycotina</taxon>
        <taxon>Sordariomycetes</taxon>
        <taxon>Hypocreomycetidae</taxon>
        <taxon>Hypocreales</taxon>
        <taxon>Bionectriaceae</taxon>
        <taxon>Clonostachys</taxon>
    </lineage>
</organism>
<dbReference type="InterPro" id="IPR036864">
    <property type="entry name" value="Zn2-C6_fun-type_DNA-bd_sf"/>
</dbReference>
<evidence type="ECO:0000259" key="7">
    <source>
        <dbReference type="PROSITE" id="PS50048"/>
    </source>
</evidence>
<dbReference type="PROSITE" id="PS50048">
    <property type="entry name" value="ZN2_CY6_FUNGAL_2"/>
    <property type="match status" value="1"/>
</dbReference>
<dbReference type="GO" id="GO:0000981">
    <property type="term" value="F:DNA-binding transcription factor activity, RNA polymerase II-specific"/>
    <property type="evidence" value="ECO:0007669"/>
    <property type="project" value="InterPro"/>
</dbReference>
<dbReference type="GO" id="GO:0000785">
    <property type="term" value="C:chromatin"/>
    <property type="evidence" value="ECO:0007669"/>
    <property type="project" value="TreeGrafter"/>
</dbReference>
<dbReference type="GO" id="GO:0005634">
    <property type="term" value="C:nucleus"/>
    <property type="evidence" value="ECO:0007669"/>
    <property type="project" value="UniProtKB-SubCell"/>
</dbReference>
<keyword evidence="2" id="KW-0479">Metal-binding</keyword>
<keyword evidence="6" id="KW-0539">Nucleus</keyword>
<keyword evidence="3" id="KW-0677">Repeat</keyword>
<dbReference type="SMART" id="SM00066">
    <property type="entry name" value="GAL4"/>
    <property type="match status" value="1"/>
</dbReference>
<evidence type="ECO:0000256" key="4">
    <source>
        <dbReference type="ARBA" id="ARBA00022771"/>
    </source>
</evidence>
<dbReference type="CDD" id="cd12148">
    <property type="entry name" value="fungal_TF_MHR"/>
    <property type="match status" value="1"/>
</dbReference>
<evidence type="ECO:0000256" key="5">
    <source>
        <dbReference type="ARBA" id="ARBA00022833"/>
    </source>
</evidence>
<keyword evidence="5" id="KW-0862">Zinc</keyword>
<gene>
    <name evidence="8" type="ORF">CBYS24578_00016107</name>
</gene>
<reference evidence="9" key="1">
    <citation type="submission" date="2019-06" db="EMBL/GenBank/DDBJ databases">
        <authorList>
            <person name="Broberg M."/>
        </authorList>
    </citation>
    <scope>NUCLEOTIDE SEQUENCE [LARGE SCALE GENOMIC DNA]</scope>
</reference>
<comment type="subcellular location">
    <subcellularLocation>
        <location evidence="1">Nucleus</location>
    </subcellularLocation>
</comment>
<feature type="domain" description="Zn(2)-C6 fungal-type" evidence="7">
    <location>
        <begin position="105"/>
        <end position="134"/>
    </location>
</feature>
<evidence type="ECO:0000313" key="8">
    <source>
        <dbReference type="EMBL" id="CAG9977246.1"/>
    </source>
</evidence>
<dbReference type="Proteomes" id="UP000754883">
    <property type="component" value="Unassembled WGS sequence"/>
</dbReference>
<dbReference type="PROSITE" id="PS00463">
    <property type="entry name" value="ZN2_CY6_FUNGAL_1"/>
    <property type="match status" value="1"/>
</dbReference>
<sequence length="723" mass="81697">MDAPALRCERCSMMFSRPAHLWRHKFTRKQHARPFWGLRLDTDQTVDSPTHEFQCSFCLTTLTRRHVALVRLSDSLRKHLRSCLLRKVTGEPMPDPESRGRKRRACYNCSSSKRACSFDAPCKTCVRKGLSCSYPEPTSNLNANLSRDCRDLWGGTDELPESAEESLDAGRAVSRMAEEDPDLHACHASAAEVGTSDQTGTQTNAPSALTPLSWPVSFQRDHQLDSPGSYPQVLNYIVGSCYLENERFEFLMNFDTGAGIRRVFNFVTSVEVSCSIFDLDVAFQPADSERHDVSNVCGQGPVDPVDLVQSVEWLYDPLLPQSKAVWEKLLGISQIGSTGPVFTNRSEADECIKLFNPKSLRILLSEYWNSWHHHCPIIHRPSLDLLDIPVEMMIAMCLLGACSSPEGGDAIKAQKWLDATETLVFSIPWLSRTEVKGISEPTETRLTKVRLLQTALLVCVLQTWEGTESARLRVRELRYPFLVQASRELRTVGLDLENSPEIFETQFDWEEFIIEEQLTRVKTFIFLLDTAFTIFHSTPPRVTIPDLKFPFPCPDIYFHVDDKEHLLAAIRNNNQDFYGCRRTLISQAVQTLCEGSSRTSIPPRQMKGLDGFILISALHSVIFQHEVSSLLSQSVSSSIAQALEKWLQMWEHDMSHQESHLVSRSTLLPHGAAMATGFTRHSYEYFSLALVKLNRLHDLQGREQTGPLNDFGEGNVKRLISSA</sequence>
<comment type="caution">
    <text evidence="8">The sequence shown here is derived from an EMBL/GenBank/DDBJ whole genome shotgun (WGS) entry which is preliminary data.</text>
</comment>
<accession>A0A9N9TZS1</accession>